<name>A0ACC7VGL7_9BACI</name>
<comment type="caution">
    <text evidence="1">The sequence shown here is derived from an EMBL/GenBank/DDBJ whole genome shotgun (WGS) entry which is preliminary data.</text>
</comment>
<accession>A0ACC7VGL7</accession>
<organism evidence="1 2">
    <name type="scientific">Pontibacillus yanchengensis</name>
    <dbReference type="NCBI Taxonomy" id="462910"/>
    <lineage>
        <taxon>Bacteria</taxon>
        <taxon>Bacillati</taxon>
        <taxon>Bacillota</taxon>
        <taxon>Bacilli</taxon>
        <taxon>Bacillales</taxon>
        <taxon>Bacillaceae</taxon>
        <taxon>Pontibacillus</taxon>
    </lineage>
</organism>
<proteinExistence type="predicted"/>
<protein>
    <submittedName>
        <fullName evidence="1">Uncharacterized protein</fullName>
    </submittedName>
</protein>
<sequence length="890" mass="98394">MGGMKSMRRAFSLLLSFLVGLSMLAIANPVQAETNSSLIFSEYVEGSGYNKAIELYNGTGEPIDLPDYTVVSFTNGASQDPGDGYANELNLSGTLEDGEVYVIAHSDADQAILDQADVTGSSYFYEFNGDDAVVLFQNYDESTRQGTVVDSIGKVGEDPGDGWTENATSTKDTTLVRKETVLAGDTDVTDAYDPTDEWIALPKDTFSNLGKYESVQPPEPKDEYTATVERVVDGDTIKIESSILGADTVRYLNIDTPETYHMDSYDSSLITTNPNHSQKYHGVQATEHLQTLLQPGDEVTLDVSEKVTDDYGRLLAEVIRTSDGLNTNLNMVEKGYAVTYFIAPIGSEETYQMYQQAAKTAQANNFGIWSEETPLLELPFEFRARYDQKGYSKYVGNSETNQYVRPANWEQVPVENRIFFWTEQEAIQAGYEPAFERGNKIADARYAPEGSNVAVQGTVIAKDDKNYYIQDDTAGIVVRTDAVNASIGDVIRASGNTEEYYGLLQVVTDDVTIVEENARELEPKLIDANDLGESLESQLVSLQTVSVESVDKYNDFQANDKSGSFVINSDENLLEVGTTYDTITGYVTYSFGQYKVVPRSADDIVKDIPAVSIQEARESTIGSRVNIEGIVTAAFPTGGKINYYVQDETAGIVVRAEDLGANVGDRIQAKAVTEEYFDLLQLQPSEQNATIIEKDVGIPQAKPITSNEFSEELEGQLVKINLAEVTDVDAFHNYTAQDEQGTFVIDSDNDLVEIDKVYESITGVLTYNYDEYKIMPRSAEDVVALNLFEDHLDGSMTLENVATQLVELEAMFGSDKVGKLLDEQLSSFITTNGNTSQHIDSTVHHILKSMQKMNNDKEEKEMKKIEHELEKIMKKDEKSNGKKDKGNKAA</sequence>
<keyword evidence="2" id="KW-1185">Reference proteome</keyword>
<evidence type="ECO:0000313" key="2">
    <source>
        <dbReference type="Proteomes" id="UP000466692"/>
    </source>
</evidence>
<dbReference type="Proteomes" id="UP000466692">
    <property type="component" value="Unassembled WGS sequence"/>
</dbReference>
<gene>
    <name evidence="1" type="ORF">GLW08_11320</name>
</gene>
<evidence type="ECO:0000313" key="1">
    <source>
        <dbReference type="EMBL" id="MYL53927.1"/>
    </source>
</evidence>
<dbReference type="EMBL" id="WMEU01000003">
    <property type="protein sequence ID" value="MYL53927.1"/>
    <property type="molecule type" value="Genomic_DNA"/>
</dbReference>
<reference evidence="1" key="1">
    <citation type="submission" date="2019-11" db="EMBL/GenBank/DDBJ databases">
        <title>Genome sequences of 17 halophilic strains isolated from different environments.</title>
        <authorList>
            <person name="Furrow R.E."/>
        </authorList>
    </citation>
    <scope>NUCLEOTIDE SEQUENCE</scope>
    <source>
        <strain evidence="1">22510_22_Filter</strain>
    </source>
</reference>